<evidence type="ECO:0000313" key="2">
    <source>
        <dbReference type="EMBL" id="MFC3848884.1"/>
    </source>
</evidence>
<comment type="caution">
    <text evidence="2">The sequence shown here is derived from an EMBL/GenBank/DDBJ whole genome shotgun (WGS) entry which is preliminary data.</text>
</comment>
<proteinExistence type="predicted"/>
<evidence type="ECO:0000256" key="1">
    <source>
        <dbReference type="SAM" id="MobiDB-lite"/>
    </source>
</evidence>
<dbReference type="RefSeq" id="WP_290291750.1">
    <property type="nucleotide sequence ID" value="NZ_CP047211.1"/>
</dbReference>
<protein>
    <recommendedName>
        <fullName evidence="4">DUF5666 domain-containing protein</fullName>
    </recommendedName>
</protein>
<feature type="region of interest" description="Disordered" evidence="1">
    <location>
        <begin position="1"/>
        <end position="24"/>
    </location>
</feature>
<dbReference type="EMBL" id="JBHRZN010000001">
    <property type="protein sequence ID" value="MFC3848884.1"/>
    <property type="molecule type" value="Genomic_DNA"/>
</dbReference>
<evidence type="ECO:0008006" key="4">
    <source>
        <dbReference type="Google" id="ProtNLM"/>
    </source>
</evidence>
<accession>A0ABV7ZMC4</accession>
<dbReference type="Proteomes" id="UP001595751">
    <property type="component" value="Unassembled WGS sequence"/>
</dbReference>
<reference evidence="3" key="1">
    <citation type="journal article" date="2019" name="Int. J. Syst. Evol. Microbiol.">
        <title>The Global Catalogue of Microorganisms (GCM) 10K type strain sequencing project: providing services to taxonomists for standard genome sequencing and annotation.</title>
        <authorList>
            <consortium name="The Broad Institute Genomics Platform"/>
            <consortium name="The Broad Institute Genome Sequencing Center for Infectious Disease"/>
            <person name="Wu L."/>
            <person name="Ma J."/>
        </authorList>
    </citation>
    <scope>NUCLEOTIDE SEQUENCE [LARGE SCALE GENOMIC DNA]</scope>
    <source>
        <strain evidence="3">CCUG 53252</strain>
    </source>
</reference>
<organism evidence="2 3">
    <name type="scientific">Corynebacterium hansenii</name>
    <dbReference type="NCBI Taxonomy" id="394964"/>
    <lineage>
        <taxon>Bacteria</taxon>
        <taxon>Bacillati</taxon>
        <taxon>Actinomycetota</taxon>
        <taxon>Actinomycetes</taxon>
        <taxon>Mycobacteriales</taxon>
        <taxon>Corynebacteriaceae</taxon>
        <taxon>Corynebacterium</taxon>
    </lineage>
</organism>
<gene>
    <name evidence="2" type="ORF">ACFORJ_01705</name>
</gene>
<keyword evidence="3" id="KW-1185">Reference proteome</keyword>
<name>A0ABV7ZMC4_9CORY</name>
<evidence type="ECO:0000313" key="3">
    <source>
        <dbReference type="Proteomes" id="UP001595751"/>
    </source>
</evidence>
<sequence length="63" mass="6746">MTAKKTTTRRATSTPEPTPKTETVTLRGRISTTALRAGDTVTVTRTPQTDELVAGGWATIVED</sequence>